<name>A0A3B0SS14_9ZZZZ</name>
<dbReference type="InterPro" id="IPR000182">
    <property type="entry name" value="GNAT_dom"/>
</dbReference>
<dbReference type="EMBL" id="UOEK01000455">
    <property type="protein sequence ID" value="VAW08288.1"/>
    <property type="molecule type" value="Genomic_DNA"/>
</dbReference>
<dbReference type="SUPFAM" id="SSF55729">
    <property type="entry name" value="Acyl-CoA N-acyltransferases (Nat)"/>
    <property type="match status" value="1"/>
</dbReference>
<dbReference type="GO" id="GO:0016747">
    <property type="term" value="F:acyltransferase activity, transferring groups other than amino-acyl groups"/>
    <property type="evidence" value="ECO:0007669"/>
    <property type="project" value="InterPro"/>
</dbReference>
<dbReference type="PROSITE" id="PS51186">
    <property type="entry name" value="GNAT"/>
    <property type="match status" value="1"/>
</dbReference>
<dbReference type="InterPro" id="IPR050832">
    <property type="entry name" value="Bact_Acetyltransf"/>
</dbReference>
<evidence type="ECO:0000256" key="1">
    <source>
        <dbReference type="ARBA" id="ARBA00022679"/>
    </source>
</evidence>
<gene>
    <name evidence="4" type="ORF">MNBD_ACTINO02-1888</name>
</gene>
<keyword evidence="2" id="KW-0012">Acyltransferase</keyword>
<sequence>MEPMTPRIHKLNKTDSVDVARFLVTAQRDHVRPVLSEHKAIRAGTPSVTEWVIDVAGEWVAYFQAAEHSPGVFDLEIVTLSGREQFVSVGVEDVCAALPGSVQIWAWTPELRTALDKAGAVVERALLEMQASLPPRQSFVMPDEFELRDFRVADHSEELRGVINRAFADHREAGGLSQADLAVKFGLPWFVEDDVIAAWRGDRLAGICWTKHATPDIGEIYIIGVDPDFVGSGLGKALVSEGLRHQYDRYRVTTGSLWTDEDNKRAVGMYRSMGFNVVFRNFAYVFVSPELPT</sequence>
<reference evidence="4" key="1">
    <citation type="submission" date="2018-06" db="EMBL/GenBank/DDBJ databases">
        <authorList>
            <person name="Zhirakovskaya E."/>
        </authorList>
    </citation>
    <scope>NUCLEOTIDE SEQUENCE</scope>
</reference>
<protein>
    <recommendedName>
        <fullName evidence="3">N-acetyltransferase domain-containing protein</fullName>
    </recommendedName>
</protein>
<dbReference type="InterPro" id="IPR016181">
    <property type="entry name" value="Acyl_CoA_acyltransferase"/>
</dbReference>
<dbReference type="CDD" id="cd04301">
    <property type="entry name" value="NAT_SF"/>
    <property type="match status" value="1"/>
</dbReference>
<organism evidence="4">
    <name type="scientific">hydrothermal vent metagenome</name>
    <dbReference type="NCBI Taxonomy" id="652676"/>
    <lineage>
        <taxon>unclassified sequences</taxon>
        <taxon>metagenomes</taxon>
        <taxon>ecological metagenomes</taxon>
    </lineage>
</organism>
<dbReference type="Pfam" id="PF00583">
    <property type="entry name" value="Acetyltransf_1"/>
    <property type="match status" value="1"/>
</dbReference>
<accession>A0A3B0SS14</accession>
<dbReference type="AlphaFoldDB" id="A0A3B0SS14"/>
<evidence type="ECO:0000256" key="2">
    <source>
        <dbReference type="ARBA" id="ARBA00023315"/>
    </source>
</evidence>
<dbReference type="Gene3D" id="3.40.630.30">
    <property type="match status" value="1"/>
</dbReference>
<dbReference type="PANTHER" id="PTHR43877">
    <property type="entry name" value="AMINOALKYLPHOSPHONATE N-ACETYLTRANSFERASE-RELATED-RELATED"/>
    <property type="match status" value="1"/>
</dbReference>
<evidence type="ECO:0000259" key="3">
    <source>
        <dbReference type="PROSITE" id="PS51186"/>
    </source>
</evidence>
<evidence type="ECO:0000313" key="4">
    <source>
        <dbReference type="EMBL" id="VAW08288.1"/>
    </source>
</evidence>
<proteinExistence type="predicted"/>
<keyword evidence="1" id="KW-0808">Transferase</keyword>
<feature type="domain" description="N-acetyltransferase" evidence="3">
    <location>
        <begin position="145"/>
        <end position="293"/>
    </location>
</feature>